<evidence type="ECO:0000256" key="9">
    <source>
        <dbReference type="RuleBase" id="RU365073"/>
    </source>
</evidence>
<dbReference type="GO" id="GO:0006406">
    <property type="term" value="P:mRNA export from nucleus"/>
    <property type="evidence" value="ECO:0007669"/>
    <property type="project" value="TreeGrafter"/>
</dbReference>
<keyword evidence="12" id="KW-1185">Reference proteome</keyword>
<dbReference type="GO" id="GO:0045893">
    <property type="term" value="P:positive regulation of DNA-templated transcription"/>
    <property type="evidence" value="ECO:0007669"/>
    <property type="project" value="TreeGrafter"/>
</dbReference>
<evidence type="ECO:0000256" key="3">
    <source>
        <dbReference type="ARBA" id="ARBA00022448"/>
    </source>
</evidence>
<dbReference type="HOGENOM" id="CLU_002336_1_0_1"/>
<dbReference type="GO" id="GO:0006606">
    <property type="term" value="P:protein import into nucleus"/>
    <property type="evidence" value="ECO:0007669"/>
    <property type="project" value="TreeGrafter"/>
</dbReference>
<evidence type="ECO:0000313" key="11">
    <source>
        <dbReference type="EMBL" id="EOO01897.1"/>
    </source>
</evidence>
<evidence type="ECO:0000313" key="12">
    <source>
        <dbReference type="Proteomes" id="UP000014074"/>
    </source>
</evidence>
<proteinExistence type="inferred from homology"/>
<evidence type="ECO:0000256" key="4">
    <source>
        <dbReference type="ARBA" id="ARBA00022816"/>
    </source>
</evidence>
<comment type="subcellular location">
    <subcellularLocation>
        <location evidence="1 9">Nucleus</location>
        <location evidence="1 9">Nuclear pore complex</location>
    </subcellularLocation>
</comment>
<feature type="compositionally biased region" description="Acidic residues" evidence="10">
    <location>
        <begin position="118"/>
        <end position="139"/>
    </location>
</feature>
<evidence type="ECO:0000256" key="7">
    <source>
        <dbReference type="ARBA" id="ARBA00023132"/>
    </source>
</evidence>
<evidence type="ECO:0000256" key="10">
    <source>
        <dbReference type="SAM" id="MobiDB-lite"/>
    </source>
</evidence>
<evidence type="ECO:0000256" key="6">
    <source>
        <dbReference type="ARBA" id="ARBA00023010"/>
    </source>
</evidence>
<feature type="region of interest" description="Disordered" evidence="10">
    <location>
        <begin position="1"/>
        <end position="174"/>
    </location>
</feature>
<dbReference type="OrthoDB" id="5422384at2759"/>
<protein>
    <recommendedName>
        <fullName evidence="9">Nuclear pore complex protein Nup85</fullName>
    </recommendedName>
</protein>
<dbReference type="GO" id="GO:0031965">
    <property type="term" value="C:nuclear membrane"/>
    <property type="evidence" value="ECO:0007669"/>
    <property type="project" value="UniProtKB-UniRule"/>
</dbReference>
<dbReference type="GeneID" id="19322837"/>
<comment type="subunit">
    <text evidence="9">Component of the nuclear pore complex (NPC).</text>
</comment>
<evidence type="ECO:0000256" key="2">
    <source>
        <dbReference type="ARBA" id="ARBA00005573"/>
    </source>
</evidence>
<dbReference type="GO" id="GO:0017056">
    <property type="term" value="F:structural constituent of nuclear pore"/>
    <property type="evidence" value="ECO:0007669"/>
    <property type="project" value="TreeGrafter"/>
</dbReference>
<dbReference type="InterPro" id="IPR011502">
    <property type="entry name" value="Nucleoporin_Nup85"/>
</dbReference>
<evidence type="ECO:0000256" key="1">
    <source>
        <dbReference type="ARBA" id="ARBA00004567"/>
    </source>
</evidence>
<keyword evidence="5 9" id="KW-0653">Protein transport</keyword>
<dbReference type="GO" id="GO:0031080">
    <property type="term" value="C:nuclear pore outer ring"/>
    <property type="evidence" value="ECO:0007669"/>
    <property type="project" value="TreeGrafter"/>
</dbReference>
<dbReference type="PANTHER" id="PTHR13373:SF21">
    <property type="entry name" value="NUCLEAR PORE COMPLEX PROTEIN NUP85"/>
    <property type="match status" value="1"/>
</dbReference>
<evidence type="ECO:0000256" key="8">
    <source>
        <dbReference type="ARBA" id="ARBA00023242"/>
    </source>
</evidence>
<name>R8BRA2_PHAM7</name>
<gene>
    <name evidence="11" type="ORF">UCRPA7_2574</name>
</gene>
<dbReference type="EMBL" id="KB932948">
    <property type="protein sequence ID" value="EOO01897.1"/>
    <property type="molecule type" value="Genomic_DNA"/>
</dbReference>
<comment type="function">
    <text evidence="9">Functions as a component of the nuclear pore complex (NPC).</text>
</comment>
<dbReference type="KEGG" id="tmn:UCRPA7_2574"/>
<dbReference type="Pfam" id="PF07575">
    <property type="entry name" value="Nucleopor_Nup85"/>
    <property type="match status" value="1"/>
</dbReference>
<organism evidence="11 12">
    <name type="scientific">Phaeoacremonium minimum (strain UCR-PA7)</name>
    <name type="common">Esca disease fungus</name>
    <name type="synonym">Togninia minima</name>
    <dbReference type="NCBI Taxonomy" id="1286976"/>
    <lineage>
        <taxon>Eukaryota</taxon>
        <taxon>Fungi</taxon>
        <taxon>Dikarya</taxon>
        <taxon>Ascomycota</taxon>
        <taxon>Pezizomycotina</taxon>
        <taxon>Sordariomycetes</taxon>
        <taxon>Sordariomycetidae</taxon>
        <taxon>Togniniales</taxon>
        <taxon>Togniniaceae</taxon>
        <taxon>Phaeoacremonium</taxon>
    </lineage>
</organism>
<evidence type="ECO:0000256" key="5">
    <source>
        <dbReference type="ARBA" id="ARBA00022927"/>
    </source>
</evidence>
<keyword evidence="3 9" id="KW-0813">Transport</keyword>
<dbReference type="PANTHER" id="PTHR13373">
    <property type="entry name" value="FROUNT PROTEIN-RELATED"/>
    <property type="match status" value="1"/>
</dbReference>
<reference evidence="12" key="1">
    <citation type="journal article" date="2013" name="Genome Announc.">
        <title>Draft genome sequence of the ascomycete Phaeoacremonium aleophilum strain UCR-PA7, a causal agent of the esca disease complex in grapevines.</title>
        <authorList>
            <person name="Blanco-Ulate B."/>
            <person name="Rolshausen P."/>
            <person name="Cantu D."/>
        </authorList>
    </citation>
    <scope>NUCLEOTIDE SEQUENCE [LARGE SCALE GENOMIC DNA]</scope>
    <source>
        <strain evidence="12">UCR-PA7</strain>
    </source>
</reference>
<feature type="compositionally biased region" description="Low complexity" evidence="10">
    <location>
        <begin position="44"/>
        <end position="57"/>
    </location>
</feature>
<comment type="similarity">
    <text evidence="2 9">Belongs to the nucleoporin Nup85 family.</text>
</comment>
<sequence>MSNRFEVPDDSPPSTPDRSSRSNSNLFHFGDNPSTTPAGPPPSSAASFTPAGAPSASYLGSSLMKGMTAQKPSSFGGQKATGSSKSKNPFARESNSPLGRSVRSTSARQPSRLREEHAYDDEDDEEDEEEDEEVEEEELPTNSRHGAFGMTYDATDDDIEVDEPTRGSGGRANAFMEDYDDEDAEGDPTGDMWLDMDQDAPLDNEFLGDGSDLMMLATPAANDRVRKEAEDIFRASAMRSGARRHEFKCASIAKDFYSQASYAPVTEPPELILASESLVARLYSEGVGPEDDEERLDSALATVTGQLTSLWQEYVGKMPQSDEEHAAEIGPGPHASSLEKAAYLATLVLQVHHTRTEEGGKVQVEALPETLFRWLSDYHNPYPGQIQETLLRTAGWEHVKGNRRGELAYTGRALVNVQRAVQETCNMLDDCPGKHGNWDIWNSDWTLFRIRARGQLDQLRRFAEGKETTADDLDGSIRGRHSVAATARKAESQVPWEIYEQLRLIFDIALGSEEAVLATAQDWCEATIGLFGWWDEGKNDKTMHISKSQSLVLAAQIQDSSSEGYLERLARSFQMAVDAEFHFNSLNPVEIGMACVFEDNVKAVIAILRTFSLPVASSVAEIASLGHWLPPHQPSALYGFEDLDMDDLEVLGVDPGNPDEVDGVKDNTLIQYAQELANYKELSLVKDNVGIAMDGWEVAIHVLGRMDSAQRSEETVGELVERLLEEIDVDSSDMVEKIWRLLNDLGMIVFAEHTAEHYGEILKNESHKYGEAMWYFALAHRPGKVREVMNLLISYSLIQSVAHPPTAELDSHLRRLLKERNATLEHFAKQDLEAAELLGKMLAGYATLRKYYEIRDDDSIPLARRHQAAAAALVLVIASSDDNIRGGLYDASRDAIVSEDFLLALLGEALVFVNQSPSAITLDQLDVLLKAVEDIQAVGSRVYNTCDDFFQLVLASAPGLKGSSPADLLKKSTSNLSSGAASYIMDGSSMLASQLHRSISGSGTLAKANVKRGWDWRAGLTASTGAEDILRILRLGLTKDMARLWLEATDNGFA</sequence>
<keyword evidence="6 9" id="KW-0811">Translocation</keyword>
<keyword evidence="7 9" id="KW-0906">Nuclear pore complex</keyword>
<dbReference type="eggNOG" id="ENOG502SIA5">
    <property type="taxonomic scope" value="Eukaryota"/>
</dbReference>
<feature type="compositionally biased region" description="Polar residues" evidence="10">
    <location>
        <begin position="70"/>
        <end position="109"/>
    </location>
</feature>
<keyword evidence="8 9" id="KW-0539">Nucleus</keyword>
<keyword evidence="9" id="KW-0472">Membrane</keyword>
<dbReference type="AlphaFoldDB" id="R8BRA2"/>
<accession>R8BRA2</accession>
<dbReference type="RefSeq" id="XP_007913338.1">
    <property type="nucleotide sequence ID" value="XM_007915147.1"/>
</dbReference>
<dbReference type="Proteomes" id="UP000014074">
    <property type="component" value="Unassembled WGS sequence"/>
</dbReference>
<keyword evidence="4 9" id="KW-0509">mRNA transport</keyword>